<organism evidence="1 2">
    <name type="scientific">Corynebacterium guangdongense</name>
    <dbReference type="NCBI Taxonomy" id="1783348"/>
    <lineage>
        <taxon>Bacteria</taxon>
        <taxon>Bacillati</taxon>
        <taxon>Actinomycetota</taxon>
        <taxon>Actinomycetes</taxon>
        <taxon>Mycobacteriales</taxon>
        <taxon>Corynebacteriaceae</taxon>
        <taxon>Corynebacterium</taxon>
    </lineage>
</organism>
<accession>A0ABU1ZWX9</accession>
<dbReference type="EMBL" id="JAVDXZ010000001">
    <property type="protein sequence ID" value="MDR7328428.1"/>
    <property type="molecule type" value="Genomic_DNA"/>
</dbReference>
<protein>
    <submittedName>
        <fullName evidence="1">Uncharacterized protein</fullName>
    </submittedName>
</protein>
<proteinExistence type="predicted"/>
<reference evidence="1" key="1">
    <citation type="submission" date="2023-07" db="EMBL/GenBank/DDBJ databases">
        <title>Sequencing the genomes of 1000 actinobacteria strains.</title>
        <authorList>
            <person name="Klenk H.-P."/>
        </authorList>
    </citation>
    <scope>NUCLEOTIDE SEQUENCE</scope>
    <source>
        <strain evidence="1">DSM 107476</strain>
    </source>
</reference>
<comment type="caution">
    <text evidence="1">The sequence shown here is derived from an EMBL/GenBank/DDBJ whole genome shotgun (WGS) entry which is preliminary data.</text>
</comment>
<gene>
    <name evidence="1" type="ORF">J2S39_000104</name>
</gene>
<evidence type="ECO:0000313" key="2">
    <source>
        <dbReference type="Proteomes" id="UP001180840"/>
    </source>
</evidence>
<name>A0ABU1ZWX9_9CORY</name>
<evidence type="ECO:0000313" key="1">
    <source>
        <dbReference type="EMBL" id="MDR7328428.1"/>
    </source>
</evidence>
<keyword evidence="2" id="KW-1185">Reference proteome</keyword>
<sequence>MADLSISTDRLTVTLGWWEKLAARRSHFTLPLRAIVGVAVCPSAIGAAGVEEGGERRLQATRIPGLLATGTYANEGTGSRTFLASHRSGPGLVLDLEGATVDRVILTTPHAEIYAEELARHGATRLDGDQ</sequence>
<dbReference type="Proteomes" id="UP001180840">
    <property type="component" value="Unassembled WGS sequence"/>
</dbReference>
<dbReference type="RefSeq" id="WP_290197224.1">
    <property type="nucleotide sequence ID" value="NZ_CP047654.1"/>
</dbReference>